<evidence type="ECO:0000313" key="4">
    <source>
        <dbReference type="Proteomes" id="UP000703269"/>
    </source>
</evidence>
<sequence length="229" mass="25684">MHPSRSLHSTSERSADVDDLLVRIVRETSFSNYYIVATWAWLVYDHLLTLSQEARYMWCKPLSSVSLLFYINRYGALALRALVVAQGMLDLGSEQSSLITGDKMYVHRGYSLTIPLRHALRRHSCGGLLRAIEALSLLLEVNLIVILAFRIYAIWASRKVMAYLVLLMGLAQAGLVVFADIHTVSYAWKYPATGCAAYNGLGRTQTGTYVFIHMSYVADFDEGTDSAME</sequence>
<keyword evidence="4" id="KW-1185">Reference proteome</keyword>
<keyword evidence="1" id="KW-0812">Transmembrane</keyword>
<keyword evidence="1" id="KW-1133">Transmembrane helix</keyword>
<feature type="domain" description="DUF6533" evidence="2">
    <location>
        <begin position="33"/>
        <end position="77"/>
    </location>
</feature>
<evidence type="ECO:0000313" key="3">
    <source>
        <dbReference type="EMBL" id="GJE85052.1"/>
    </source>
</evidence>
<feature type="transmembrane region" description="Helical" evidence="1">
    <location>
        <begin position="131"/>
        <end position="155"/>
    </location>
</feature>
<evidence type="ECO:0000256" key="1">
    <source>
        <dbReference type="SAM" id="Phobius"/>
    </source>
</evidence>
<name>A0A9P3FYV9_9APHY</name>
<evidence type="ECO:0000259" key="2">
    <source>
        <dbReference type="Pfam" id="PF20151"/>
    </source>
</evidence>
<keyword evidence="1" id="KW-0472">Membrane</keyword>
<comment type="caution">
    <text evidence="3">The sequence shown here is derived from an EMBL/GenBank/DDBJ whole genome shotgun (WGS) entry which is preliminary data.</text>
</comment>
<dbReference type="Proteomes" id="UP000703269">
    <property type="component" value="Unassembled WGS sequence"/>
</dbReference>
<dbReference type="OrthoDB" id="3242409at2759"/>
<organism evidence="3 4">
    <name type="scientific">Phanerochaete sordida</name>
    <dbReference type="NCBI Taxonomy" id="48140"/>
    <lineage>
        <taxon>Eukaryota</taxon>
        <taxon>Fungi</taxon>
        <taxon>Dikarya</taxon>
        <taxon>Basidiomycota</taxon>
        <taxon>Agaricomycotina</taxon>
        <taxon>Agaricomycetes</taxon>
        <taxon>Polyporales</taxon>
        <taxon>Phanerochaetaceae</taxon>
        <taxon>Phanerochaete</taxon>
    </lineage>
</organism>
<feature type="transmembrane region" description="Helical" evidence="1">
    <location>
        <begin position="161"/>
        <end position="181"/>
    </location>
</feature>
<reference evidence="3 4" key="1">
    <citation type="submission" date="2021-08" db="EMBL/GenBank/DDBJ databases">
        <title>Draft Genome Sequence of Phanerochaete sordida strain YK-624.</title>
        <authorList>
            <person name="Mori T."/>
            <person name="Dohra H."/>
            <person name="Suzuki T."/>
            <person name="Kawagishi H."/>
            <person name="Hirai H."/>
        </authorList>
    </citation>
    <scope>NUCLEOTIDE SEQUENCE [LARGE SCALE GENOMIC DNA]</scope>
    <source>
        <strain evidence="3 4">YK-624</strain>
    </source>
</reference>
<proteinExistence type="predicted"/>
<gene>
    <name evidence="3" type="ORF">PsYK624_011290</name>
</gene>
<dbReference type="EMBL" id="BPQB01000002">
    <property type="protein sequence ID" value="GJE85052.1"/>
    <property type="molecule type" value="Genomic_DNA"/>
</dbReference>
<protein>
    <recommendedName>
        <fullName evidence="2">DUF6533 domain-containing protein</fullName>
    </recommendedName>
</protein>
<dbReference type="Pfam" id="PF20151">
    <property type="entry name" value="DUF6533"/>
    <property type="match status" value="1"/>
</dbReference>
<accession>A0A9P3FYV9</accession>
<dbReference type="InterPro" id="IPR045340">
    <property type="entry name" value="DUF6533"/>
</dbReference>
<dbReference type="AlphaFoldDB" id="A0A9P3FYV9"/>